<proteinExistence type="predicted"/>
<feature type="transmembrane region" description="Helical" evidence="7">
    <location>
        <begin position="376"/>
        <end position="404"/>
    </location>
</feature>
<evidence type="ECO:0000256" key="1">
    <source>
        <dbReference type="ARBA" id="ARBA00004651"/>
    </source>
</evidence>
<dbReference type="InterPro" id="IPR036259">
    <property type="entry name" value="MFS_trans_sf"/>
</dbReference>
<dbReference type="SUPFAM" id="SSF103473">
    <property type="entry name" value="MFS general substrate transporter"/>
    <property type="match status" value="1"/>
</dbReference>
<feature type="transmembrane region" description="Helical" evidence="7">
    <location>
        <begin position="179"/>
        <end position="201"/>
    </location>
</feature>
<dbReference type="Gene3D" id="1.20.1720.10">
    <property type="entry name" value="Multidrug resistance protein D"/>
    <property type="match status" value="1"/>
</dbReference>
<evidence type="ECO:0000259" key="8">
    <source>
        <dbReference type="PROSITE" id="PS50850"/>
    </source>
</evidence>
<keyword evidence="6 7" id="KW-0472">Membrane</keyword>
<dbReference type="PROSITE" id="PS50850">
    <property type="entry name" value="MFS"/>
    <property type="match status" value="1"/>
</dbReference>
<feature type="transmembrane region" description="Helical" evidence="7">
    <location>
        <begin position="213"/>
        <end position="233"/>
    </location>
</feature>
<comment type="subcellular location">
    <subcellularLocation>
        <location evidence="1">Cell membrane</location>
        <topology evidence="1">Multi-pass membrane protein</topology>
    </subcellularLocation>
</comment>
<feature type="transmembrane region" description="Helical" evidence="7">
    <location>
        <begin position="425"/>
        <end position="444"/>
    </location>
</feature>
<accession>A0A8J3IV57</accession>
<evidence type="ECO:0000256" key="3">
    <source>
        <dbReference type="ARBA" id="ARBA00022475"/>
    </source>
</evidence>
<dbReference type="GO" id="GO:0005886">
    <property type="term" value="C:plasma membrane"/>
    <property type="evidence" value="ECO:0007669"/>
    <property type="project" value="UniProtKB-SubCell"/>
</dbReference>
<evidence type="ECO:0000256" key="5">
    <source>
        <dbReference type="ARBA" id="ARBA00022989"/>
    </source>
</evidence>
<dbReference type="PRINTS" id="PR01036">
    <property type="entry name" value="TCRTETB"/>
</dbReference>
<evidence type="ECO:0000256" key="7">
    <source>
        <dbReference type="SAM" id="Phobius"/>
    </source>
</evidence>
<keyword evidence="2" id="KW-0813">Transport</keyword>
<dbReference type="Proteomes" id="UP000597444">
    <property type="component" value="Unassembled WGS sequence"/>
</dbReference>
<feature type="transmembrane region" description="Helical" evidence="7">
    <location>
        <begin position="245"/>
        <end position="262"/>
    </location>
</feature>
<dbReference type="PROSITE" id="PS00216">
    <property type="entry name" value="SUGAR_TRANSPORT_1"/>
    <property type="match status" value="1"/>
</dbReference>
<gene>
    <name evidence="9" type="ORF">KSF_091130</name>
</gene>
<keyword evidence="3" id="KW-1003">Cell membrane</keyword>
<dbReference type="InterPro" id="IPR005829">
    <property type="entry name" value="Sugar_transporter_CS"/>
</dbReference>
<feature type="transmembrane region" description="Helical" evidence="7">
    <location>
        <begin position="122"/>
        <end position="142"/>
    </location>
</feature>
<name>A0A8J3IV57_9CHLR</name>
<feature type="transmembrane region" description="Helical" evidence="7">
    <location>
        <begin position="154"/>
        <end position="173"/>
    </location>
</feature>
<feature type="transmembrane region" description="Helical" evidence="7">
    <location>
        <begin position="343"/>
        <end position="364"/>
    </location>
</feature>
<feature type="transmembrane region" description="Helical" evidence="7">
    <location>
        <begin position="317"/>
        <end position="336"/>
    </location>
</feature>
<dbReference type="RefSeq" id="WP_220209727.1">
    <property type="nucleotide sequence ID" value="NZ_BNJK01000002.1"/>
</dbReference>
<feature type="domain" description="Major facilitator superfamily (MFS) profile" evidence="8">
    <location>
        <begin position="26"/>
        <end position="482"/>
    </location>
</feature>
<feature type="transmembrane region" description="Helical" evidence="7">
    <location>
        <begin position="64"/>
        <end position="80"/>
    </location>
</feature>
<dbReference type="Pfam" id="PF07690">
    <property type="entry name" value="MFS_1"/>
    <property type="match status" value="1"/>
</dbReference>
<keyword evidence="4 7" id="KW-0812">Transmembrane</keyword>
<dbReference type="AlphaFoldDB" id="A0A8J3IV57"/>
<evidence type="ECO:0000313" key="10">
    <source>
        <dbReference type="Proteomes" id="UP000597444"/>
    </source>
</evidence>
<organism evidence="9 10">
    <name type="scientific">Reticulibacter mediterranei</name>
    <dbReference type="NCBI Taxonomy" id="2778369"/>
    <lineage>
        <taxon>Bacteria</taxon>
        <taxon>Bacillati</taxon>
        <taxon>Chloroflexota</taxon>
        <taxon>Ktedonobacteria</taxon>
        <taxon>Ktedonobacterales</taxon>
        <taxon>Reticulibacteraceae</taxon>
        <taxon>Reticulibacter</taxon>
    </lineage>
</organism>
<dbReference type="InterPro" id="IPR011701">
    <property type="entry name" value="MFS"/>
</dbReference>
<dbReference type="PANTHER" id="PTHR42718:SF46">
    <property type="entry name" value="BLR6921 PROTEIN"/>
    <property type="match status" value="1"/>
</dbReference>
<dbReference type="EMBL" id="BNJK01000002">
    <property type="protein sequence ID" value="GHO99065.1"/>
    <property type="molecule type" value="Genomic_DNA"/>
</dbReference>
<keyword evidence="10" id="KW-1185">Reference proteome</keyword>
<reference evidence="9" key="1">
    <citation type="submission" date="2020-10" db="EMBL/GenBank/DDBJ databases">
        <title>Taxonomic study of unclassified bacteria belonging to the class Ktedonobacteria.</title>
        <authorList>
            <person name="Yabe S."/>
            <person name="Wang C.M."/>
            <person name="Zheng Y."/>
            <person name="Sakai Y."/>
            <person name="Cavaletti L."/>
            <person name="Monciardini P."/>
            <person name="Donadio S."/>
        </authorList>
    </citation>
    <scope>NUCLEOTIDE SEQUENCE</scope>
    <source>
        <strain evidence="9">ID150040</strain>
    </source>
</reference>
<sequence>MKASPLTGRLSQPQSERSGSRQRQIALLIVCIAVFLDALDTSIVNVALPSIQGDLHLTTLDLPWVPGAYFLTYGGFLLLGGRAADLLGRRRIFLIGTALFGLASLICGLANSGWLLLVARGLQGIGAALTLPSAISIITTTFAEGPERNRALSIFTATGASGFSLGLVLGGILTTFINWHWVFFVNIPFALLILLFSRAFIKESRLTTGTRSYDIAGAVTVTVGLLLLGYVITQANQPGATIMKTAGLLALTLFILAVFILIEWRSKAPLIPLRIFRSRTTSAANLASLTLLGPFFGFLFIAALYLQDVLHYSPVQASLALLPGSAMTVLVSRWLAPRLINRLGVRLSTGLGLLCLASGIALFARIGPGSDYLWTILPPMLLVMGLGMGIGYPTLAIAAVSGIANTEQGLAAGLQGTSLQTGGGLWLAITAAIVAMNTVSTQGVAQASTAAQLNGFHVGLLVAAVGAGVGALIAYVGIVEHAHPKQAIADHPLVENELPL</sequence>
<comment type="caution">
    <text evidence="9">The sequence shown here is derived from an EMBL/GenBank/DDBJ whole genome shotgun (WGS) entry which is preliminary data.</text>
</comment>
<evidence type="ECO:0000256" key="2">
    <source>
        <dbReference type="ARBA" id="ARBA00022448"/>
    </source>
</evidence>
<feature type="transmembrane region" description="Helical" evidence="7">
    <location>
        <begin position="283"/>
        <end position="305"/>
    </location>
</feature>
<protein>
    <submittedName>
        <fullName evidence="9">MFS transporter</fullName>
    </submittedName>
</protein>
<feature type="transmembrane region" description="Helical" evidence="7">
    <location>
        <begin position="92"/>
        <end position="116"/>
    </location>
</feature>
<dbReference type="Gene3D" id="1.20.1250.20">
    <property type="entry name" value="MFS general substrate transporter like domains"/>
    <property type="match status" value="1"/>
</dbReference>
<evidence type="ECO:0000256" key="4">
    <source>
        <dbReference type="ARBA" id="ARBA00022692"/>
    </source>
</evidence>
<evidence type="ECO:0000256" key="6">
    <source>
        <dbReference type="ARBA" id="ARBA00023136"/>
    </source>
</evidence>
<evidence type="ECO:0000313" key="9">
    <source>
        <dbReference type="EMBL" id="GHO99065.1"/>
    </source>
</evidence>
<dbReference type="PANTHER" id="PTHR42718">
    <property type="entry name" value="MAJOR FACILITATOR SUPERFAMILY MULTIDRUG TRANSPORTER MFSC"/>
    <property type="match status" value="1"/>
</dbReference>
<feature type="transmembrane region" description="Helical" evidence="7">
    <location>
        <begin position="25"/>
        <end position="44"/>
    </location>
</feature>
<dbReference type="GO" id="GO:0022857">
    <property type="term" value="F:transmembrane transporter activity"/>
    <property type="evidence" value="ECO:0007669"/>
    <property type="project" value="InterPro"/>
</dbReference>
<feature type="transmembrane region" description="Helical" evidence="7">
    <location>
        <begin position="456"/>
        <end position="478"/>
    </location>
</feature>
<dbReference type="CDD" id="cd17321">
    <property type="entry name" value="MFS_MMR_MDR_like"/>
    <property type="match status" value="1"/>
</dbReference>
<keyword evidence="5 7" id="KW-1133">Transmembrane helix</keyword>
<dbReference type="InterPro" id="IPR020846">
    <property type="entry name" value="MFS_dom"/>
</dbReference>